<name>A0A938X3Y8_9CLOT</name>
<reference evidence="4" key="1">
    <citation type="submission" date="2020-08" db="EMBL/GenBank/DDBJ databases">
        <authorList>
            <person name="Cejkova D."/>
            <person name="Kubasova T."/>
            <person name="Jahodarova E."/>
            <person name="Rychlik I."/>
        </authorList>
    </citation>
    <scope>NUCLEOTIDE SEQUENCE</scope>
    <source>
        <strain evidence="4">An420c</strain>
    </source>
</reference>
<feature type="site" description="Important for substrate specificity" evidence="3">
    <location>
        <position position="156"/>
    </location>
</feature>
<dbReference type="SUPFAM" id="SSF52972">
    <property type="entry name" value="ITPase-like"/>
    <property type="match status" value="1"/>
</dbReference>
<feature type="active site" description="Proton acceptor" evidence="3">
    <location>
        <position position="69"/>
    </location>
</feature>
<evidence type="ECO:0000313" key="5">
    <source>
        <dbReference type="Proteomes" id="UP000713880"/>
    </source>
</evidence>
<dbReference type="NCBIfam" id="TIGR00172">
    <property type="entry name" value="maf"/>
    <property type="match status" value="1"/>
</dbReference>
<sequence length="189" mass="20960">MEYILASASPRRKELLTQAGLAFEAVPSHVKEIIRKEEPAEIVMDLSLQKAEDVYRTLQPVNRTVIGADTIVVYQGEILGKPADASEAMDMLSLLAGRTHQVYTGVTLILNRGGDPTVRSFYEKTDVTFYPIDRFDLQDYIASGDPLDKAGAYGIQGPFAIHVKEIHGDYNNVVGLPIARLYQELKTFS</sequence>
<comment type="catalytic activity">
    <reaction evidence="3">
        <text>dTTP + H2O = dTMP + diphosphate + H(+)</text>
        <dbReference type="Rhea" id="RHEA:28534"/>
        <dbReference type="ChEBI" id="CHEBI:15377"/>
        <dbReference type="ChEBI" id="CHEBI:15378"/>
        <dbReference type="ChEBI" id="CHEBI:33019"/>
        <dbReference type="ChEBI" id="CHEBI:37568"/>
        <dbReference type="ChEBI" id="CHEBI:63528"/>
        <dbReference type="EC" id="3.6.1.9"/>
    </reaction>
</comment>
<dbReference type="GO" id="GO:0047429">
    <property type="term" value="F:nucleoside triphosphate diphosphatase activity"/>
    <property type="evidence" value="ECO:0007669"/>
    <property type="project" value="UniProtKB-EC"/>
</dbReference>
<dbReference type="PANTHER" id="PTHR43213:SF5">
    <property type="entry name" value="BIFUNCTIONAL DTTP_UTP PYROPHOSPHATASE_METHYLTRANSFERASE PROTEIN-RELATED"/>
    <property type="match status" value="1"/>
</dbReference>
<dbReference type="EMBL" id="JACJLV010000043">
    <property type="protein sequence ID" value="MBM6827578.1"/>
    <property type="molecule type" value="Genomic_DNA"/>
</dbReference>
<proteinExistence type="inferred from homology"/>
<dbReference type="PIRSF" id="PIRSF006305">
    <property type="entry name" value="Maf"/>
    <property type="match status" value="1"/>
</dbReference>
<organism evidence="4 5">
    <name type="scientific">Mordavella massiliensis</name>
    <dbReference type="NCBI Taxonomy" id="1871024"/>
    <lineage>
        <taxon>Bacteria</taxon>
        <taxon>Bacillati</taxon>
        <taxon>Bacillota</taxon>
        <taxon>Clostridia</taxon>
        <taxon>Eubacteriales</taxon>
        <taxon>Clostridiaceae</taxon>
        <taxon>Mordavella</taxon>
    </lineage>
</organism>
<dbReference type="PANTHER" id="PTHR43213">
    <property type="entry name" value="BIFUNCTIONAL DTTP/UTP PYROPHOSPHATASE/METHYLTRANSFERASE PROTEIN-RELATED"/>
    <property type="match status" value="1"/>
</dbReference>
<comment type="subcellular location">
    <subcellularLocation>
        <location evidence="3">Cytoplasm</location>
    </subcellularLocation>
</comment>
<keyword evidence="3" id="KW-0546">Nucleotide metabolism</keyword>
<keyword evidence="2 3" id="KW-0378">Hydrolase</keyword>
<dbReference type="EC" id="3.6.1.9" evidence="3"/>
<dbReference type="CDD" id="cd00555">
    <property type="entry name" value="Maf"/>
    <property type="match status" value="1"/>
</dbReference>
<dbReference type="Pfam" id="PF02545">
    <property type="entry name" value="Maf"/>
    <property type="match status" value="1"/>
</dbReference>
<keyword evidence="5" id="KW-1185">Reference proteome</keyword>
<comment type="caution">
    <text evidence="3">Lacks conserved residue(s) required for the propagation of feature annotation.</text>
</comment>
<comment type="function">
    <text evidence="3">Nucleoside triphosphate pyrophosphatase that hydrolyzes dTTP and UTP. May have a dual role in cell division arrest and in preventing the incorporation of modified nucleotides into cellular nucleic acids.</text>
</comment>
<evidence type="ECO:0000256" key="1">
    <source>
        <dbReference type="ARBA" id="ARBA00001968"/>
    </source>
</evidence>
<dbReference type="InterPro" id="IPR003697">
    <property type="entry name" value="Maf-like"/>
</dbReference>
<reference evidence="4" key="2">
    <citation type="journal article" date="2021" name="Sci. Rep.">
        <title>The distribution of antibiotic resistance genes in chicken gut microbiota commensals.</title>
        <authorList>
            <person name="Juricova H."/>
            <person name="Matiasovicova J."/>
            <person name="Kubasova T."/>
            <person name="Cejkova D."/>
            <person name="Rychlik I."/>
        </authorList>
    </citation>
    <scope>NUCLEOTIDE SEQUENCE</scope>
    <source>
        <strain evidence="4">An420c</strain>
    </source>
</reference>
<protein>
    <recommendedName>
        <fullName evidence="3">dTTP/UTP pyrophosphatase</fullName>
        <shortName evidence="3">dTTPase/UTPase</shortName>
        <ecNumber evidence="3">3.6.1.9</ecNumber>
    </recommendedName>
    <alternativeName>
        <fullName evidence="3">Nucleoside triphosphate pyrophosphatase</fullName>
    </alternativeName>
    <alternativeName>
        <fullName evidence="3">Nucleotide pyrophosphatase</fullName>
        <shortName evidence="3">Nucleotide PPase</shortName>
    </alternativeName>
</protein>
<dbReference type="InterPro" id="IPR029001">
    <property type="entry name" value="ITPase-like_fam"/>
</dbReference>
<dbReference type="Proteomes" id="UP000713880">
    <property type="component" value="Unassembled WGS sequence"/>
</dbReference>
<keyword evidence="3" id="KW-0963">Cytoplasm</keyword>
<dbReference type="RefSeq" id="WP_204909570.1">
    <property type="nucleotide sequence ID" value="NZ_JACJLV010000043.1"/>
</dbReference>
<evidence type="ECO:0000256" key="3">
    <source>
        <dbReference type="HAMAP-Rule" id="MF_00528"/>
    </source>
</evidence>
<dbReference type="GO" id="GO:0005737">
    <property type="term" value="C:cytoplasm"/>
    <property type="evidence" value="ECO:0007669"/>
    <property type="project" value="UniProtKB-SubCell"/>
</dbReference>
<dbReference type="AlphaFoldDB" id="A0A938X3Y8"/>
<evidence type="ECO:0000313" key="4">
    <source>
        <dbReference type="EMBL" id="MBM6827578.1"/>
    </source>
</evidence>
<comment type="catalytic activity">
    <reaction evidence="3">
        <text>UTP + H2O = UMP + diphosphate + H(+)</text>
        <dbReference type="Rhea" id="RHEA:29395"/>
        <dbReference type="ChEBI" id="CHEBI:15377"/>
        <dbReference type="ChEBI" id="CHEBI:15378"/>
        <dbReference type="ChEBI" id="CHEBI:33019"/>
        <dbReference type="ChEBI" id="CHEBI:46398"/>
        <dbReference type="ChEBI" id="CHEBI:57865"/>
        <dbReference type="EC" id="3.6.1.9"/>
    </reaction>
</comment>
<evidence type="ECO:0000256" key="2">
    <source>
        <dbReference type="ARBA" id="ARBA00022801"/>
    </source>
</evidence>
<accession>A0A938X3Y8</accession>
<gene>
    <name evidence="4" type="primary">maf</name>
    <name evidence="4" type="ORF">H6A13_10820</name>
</gene>
<dbReference type="GO" id="GO:0009117">
    <property type="term" value="P:nucleotide metabolic process"/>
    <property type="evidence" value="ECO:0007669"/>
    <property type="project" value="UniProtKB-KW"/>
</dbReference>
<dbReference type="Gene3D" id="3.90.950.10">
    <property type="match status" value="1"/>
</dbReference>
<dbReference type="HAMAP" id="MF_00528">
    <property type="entry name" value="Maf"/>
    <property type="match status" value="1"/>
</dbReference>
<comment type="cofactor">
    <cofactor evidence="1 3">
        <name>a divalent metal cation</name>
        <dbReference type="ChEBI" id="CHEBI:60240"/>
    </cofactor>
</comment>
<comment type="caution">
    <text evidence="4">The sequence shown here is derived from an EMBL/GenBank/DDBJ whole genome shotgun (WGS) entry which is preliminary data.</text>
</comment>
<comment type="similarity">
    <text evidence="3">Belongs to the Maf family. YhdE subfamily.</text>
</comment>
<feature type="site" description="Important for substrate specificity" evidence="3">
    <location>
        <position position="11"/>
    </location>
</feature>
<feature type="site" description="Important for substrate specificity" evidence="3">
    <location>
        <position position="70"/>
    </location>
</feature>